<dbReference type="GO" id="GO:0005886">
    <property type="term" value="C:plasma membrane"/>
    <property type="evidence" value="ECO:0007669"/>
    <property type="project" value="UniProtKB-SubCell"/>
</dbReference>
<feature type="transmembrane region" description="Helical" evidence="7">
    <location>
        <begin position="138"/>
        <end position="160"/>
    </location>
</feature>
<dbReference type="EMBL" id="JAAIWM010000006">
    <property type="protein sequence ID" value="NEY73338.1"/>
    <property type="molecule type" value="Genomic_DNA"/>
</dbReference>
<feature type="transmembrane region" description="Helical" evidence="7">
    <location>
        <begin position="12"/>
        <end position="35"/>
    </location>
</feature>
<evidence type="ECO:0000256" key="6">
    <source>
        <dbReference type="ARBA" id="ARBA00023136"/>
    </source>
</evidence>
<evidence type="ECO:0000256" key="2">
    <source>
        <dbReference type="ARBA" id="ARBA00022448"/>
    </source>
</evidence>
<organism evidence="9 10">
    <name type="scientific">Bacillus mesophilus</name>
    <dbReference type="NCBI Taxonomy" id="1808955"/>
    <lineage>
        <taxon>Bacteria</taxon>
        <taxon>Bacillati</taxon>
        <taxon>Bacillota</taxon>
        <taxon>Bacilli</taxon>
        <taxon>Bacillales</taxon>
        <taxon>Bacillaceae</taxon>
        <taxon>Bacillus</taxon>
    </lineage>
</organism>
<dbReference type="Gene3D" id="1.20.1250.20">
    <property type="entry name" value="MFS general substrate transporter like domains"/>
    <property type="match status" value="1"/>
</dbReference>
<comment type="subcellular location">
    <subcellularLocation>
        <location evidence="1">Cell membrane</location>
        <topology evidence="1">Multi-pass membrane protein</topology>
    </subcellularLocation>
</comment>
<dbReference type="GO" id="GO:0022857">
    <property type="term" value="F:transmembrane transporter activity"/>
    <property type="evidence" value="ECO:0007669"/>
    <property type="project" value="InterPro"/>
</dbReference>
<keyword evidence="2" id="KW-0813">Transport</keyword>
<feature type="domain" description="Major facilitator superfamily (MFS) profile" evidence="8">
    <location>
        <begin position="14"/>
        <end position="394"/>
    </location>
</feature>
<evidence type="ECO:0000256" key="1">
    <source>
        <dbReference type="ARBA" id="ARBA00004651"/>
    </source>
</evidence>
<dbReference type="Pfam" id="PF07690">
    <property type="entry name" value="MFS_1"/>
    <property type="match status" value="1"/>
</dbReference>
<dbReference type="InterPro" id="IPR011701">
    <property type="entry name" value="MFS"/>
</dbReference>
<evidence type="ECO:0000256" key="4">
    <source>
        <dbReference type="ARBA" id="ARBA00022692"/>
    </source>
</evidence>
<dbReference type="AlphaFoldDB" id="A0A6M0QDV0"/>
<dbReference type="InterPro" id="IPR036259">
    <property type="entry name" value="MFS_trans_sf"/>
</dbReference>
<feature type="transmembrane region" description="Helical" evidence="7">
    <location>
        <begin position="281"/>
        <end position="300"/>
    </location>
</feature>
<dbReference type="PROSITE" id="PS50850">
    <property type="entry name" value="MFS"/>
    <property type="match status" value="1"/>
</dbReference>
<dbReference type="InterPro" id="IPR020846">
    <property type="entry name" value="MFS_dom"/>
</dbReference>
<gene>
    <name evidence="9" type="ORF">G4D63_16510</name>
</gene>
<feature type="transmembrane region" description="Helical" evidence="7">
    <location>
        <begin position="257"/>
        <end position="274"/>
    </location>
</feature>
<name>A0A6M0QDV0_9BACI</name>
<feature type="transmembrane region" description="Helical" evidence="7">
    <location>
        <begin position="47"/>
        <end position="68"/>
    </location>
</feature>
<feature type="transmembrane region" description="Helical" evidence="7">
    <location>
        <begin position="217"/>
        <end position="237"/>
    </location>
</feature>
<dbReference type="RefSeq" id="WP_163180805.1">
    <property type="nucleotide sequence ID" value="NZ_JAAIWM010000006.1"/>
</dbReference>
<dbReference type="CDD" id="cd17324">
    <property type="entry name" value="MFS_NepI_like"/>
    <property type="match status" value="1"/>
</dbReference>
<comment type="caution">
    <text evidence="9">The sequence shown here is derived from an EMBL/GenBank/DDBJ whole genome shotgun (WGS) entry which is preliminary data.</text>
</comment>
<feature type="transmembrane region" description="Helical" evidence="7">
    <location>
        <begin position="341"/>
        <end position="362"/>
    </location>
</feature>
<dbReference type="Proteomes" id="UP000481043">
    <property type="component" value="Unassembled WGS sequence"/>
</dbReference>
<keyword evidence="4 7" id="KW-0812">Transmembrane</keyword>
<keyword evidence="6 7" id="KW-0472">Membrane</keyword>
<evidence type="ECO:0000256" key="7">
    <source>
        <dbReference type="SAM" id="Phobius"/>
    </source>
</evidence>
<evidence type="ECO:0000259" key="8">
    <source>
        <dbReference type="PROSITE" id="PS50850"/>
    </source>
</evidence>
<dbReference type="PANTHER" id="PTHR43124:SF3">
    <property type="entry name" value="CHLORAMPHENICOL EFFLUX PUMP RV0191"/>
    <property type="match status" value="1"/>
</dbReference>
<proteinExistence type="predicted"/>
<dbReference type="PANTHER" id="PTHR43124">
    <property type="entry name" value="PURINE EFFLUX PUMP PBUE"/>
    <property type="match status" value="1"/>
</dbReference>
<dbReference type="SUPFAM" id="SSF103473">
    <property type="entry name" value="MFS general substrate transporter"/>
    <property type="match status" value="1"/>
</dbReference>
<feature type="transmembrane region" description="Helical" evidence="7">
    <location>
        <begin position="80"/>
        <end position="99"/>
    </location>
</feature>
<dbReference type="InterPro" id="IPR050189">
    <property type="entry name" value="MFS_Efflux_Transporters"/>
</dbReference>
<reference evidence="9 10" key="1">
    <citation type="submission" date="2020-02" db="EMBL/GenBank/DDBJ databases">
        <title>Bacillus aquiflavi sp. nov., isolated from yellow water of strong flavor Chinese baijiu in Yibin region of China.</title>
        <authorList>
            <person name="Xie J."/>
        </authorList>
    </citation>
    <scope>NUCLEOTIDE SEQUENCE [LARGE SCALE GENOMIC DNA]</scope>
    <source>
        <strain evidence="9 10">SA4</strain>
    </source>
</reference>
<feature type="transmembrane region" description="Helical" evidence="7">
    <location>
        <begin position="368"/>
        <end position="388"/>
    </location>
</feature>
<feature type="transmembrane region" description="Helical" evidence="7">
    <location>
        <begin position="166"/>
        <end position="188"/>
    </location>
</feature>
<keyword evidence="3" id="KW-1003">Cell membrane</keyword>
<evidence type="ECO:0000313" key="9">
    <source>
        <dbReference type="EMBL" id="NEY73338.1"/>
    </source>
</evidence>
<sequence>MNNQNKKEQFPLFVTFILISGIFLVGSDELILSPLLPELVRDLNTTFSLASLSVSLYGLAIGLVVPFIAPFIDRVSRARLMGVSLLIFSVTSFLCAIAPNMLILLIGRLLSGICAGIYIPTAYAFVGDQVPFKFRGRVMGIVLSGWSLSLILGIPLGAYIGDLYHWRWTFILIGLLSIIISTLSLTLLKTEQSAEYHHQKQNGFFQHLFIALNEKQVTLLLFTTFCNMFGFYGVYTFLGSYVQQAYQLNVSESGKVILFYGIGIALSPLAGVIVDFFGKKAALITALIGLSVTLFALSSVKVPLLIFYILLVVWGALQSVVLTSISSLLSNQSTELRGRIMSLYSLSTNLAVATGSFIMGMFYSSFGFHIVGIICGIITGLGGVVYTLSLIKLKKKVELTAIEKY</sequence>
<evidence type="ECO:0000256" key="3">
    <source>
        <dbReference type="ARBA" id="ARBA00022475"/>
    </source>
</evidence>
<keyword evidence="5 7" id="KW-1133">Transmembrane helix</keyword>
<accession>A0A6M0QDV0</accession>
<evidence type="ECO:0000313" key="10">
    <source>
        <dbReference type="Proteomes" id="UP000481043"/>
    </source>
</evidence>
<feature type="transmembrane region" description="Helical" evidence="7">
    <location>
        <begin position="105"/>
        <end position="126"/>
    </location>
</feature>
<protein>
    <submittedName>
        <fullName evidence="9">MFS transporter</fullName>
    </submittedName>
</protein>
<evidence type="ECO:0000256" key="5">
    <source>
        <dbReference type="ARBA" id="ARBA00022989"/>
    </source>
</evidence>
<feature type="transmembrane region" description="Helical" evidence="7">
    <location>
        <begin position="306"/>
        <end position="329"/>
    </location>
</feature>
<keyword evidence="10" id="KW-1185">Reference proteome</keyword>